<dbReference type="PROSITE" id="PS50240">
    <property type="entry name" value="TRYPSIN_DOM"/>
    <property type="match status" value="1"/>
</dbReference>
<dbReference type="InterPro" id="IPR002347">
    <property type="entry name" value="SDR_fam"/>
</dbReference>
<dbReference type="InterPro" id="IPR009003">
    <property type="entry name" value="Peptidase_S1_PA"/>
</dbReference>
<proteinExistence type="inferred from homology"/>
<dbReference type="Proteomes" id="UP000728032">
    <property type="component" value="Unassembled WGS sequence"/>
</dbReference>
<feature type="domain" description="Peptidase S1" evidence="2">
    <location>
        <begin position="1"/>
        <end position="64"/>
    </location>
</feature>
<evidence type="ECO:0000259" key="2">
    <source>
        <dbReference type="PROSITE" id="PS50240"/>
    </source>
</evidence>
<dbReference type="EMBL" id="CAJPVJ010006916">
    <property type="protein sequence ID" value="CAG2170839.1"/>
    <property type="molecule type" value="Genomic_DNA"/>
</dbReference>
<dbReference type="InterPro" id="IPR043504">
    <property type="entry name" value="Peptidase_S1_PA_chymotrypsin"/>
</dbReference>
<dbReference type="Pfam" id="PF00089">
    <property type="entry name" value="Trypsin"/>
    <property type="match status" value="1"/>
</dbReference>
<dbReference type="AlphaFoldDB" id="A0A7R9QR58"/>
<evidence type="ECO:0000256" key="1">
    <source>
        <dbReference type="RuleBase" id="RU000363"/>
    </source>
</evidence>
<reference evidence="3" key="1">
    <citation type="submission" date="2020-11" db="EMBL/GenBank/DDBJ databases">
        <authorList>
            <person name="Tran Van P."/>
        </authorList>
    </citation>
    <scope>NUCLEOTIDE SEQUENCE</scope>
</reference>
<evidence type="ECO:0000313" key="3">
    <source>
        <dbReference type="EMBL" id="CAD7653652.1"/>
    </source>
</evidence>
<dbReference type="PRINTS" id="PR00080">
    <property type="entry name" value="SDRFAMILY"/>
</dbReference>
<protein>
    <recommendedName>
        <fullName evidence="2">Peptidase S1 domain-containing protein</fullName>
    </recommendedName>
</protein>
<dbReference type="SUPFAM" id="SSF50494">
    <property type="entry name" value="Trypsin-like serine proteases"/>
    <property type="match status" value="1"/>
</dbReference>
<feature type="non-terminal residue" evidence="3">
    <location>
        <position position="212"/>
    </location>
</feature>
<dbReference type="GO" id="GO:0004252">
    <property type="term" value="F:serine-type endopeptidase activity"/>
    <property type="evidence" value="ECO:0007669"/>
    <property type="project" value="InterPro"/>
</dbReference>
<comment type="similarity">
    <text evidence="1">Belongs to the short-chain dehydrogenases/reductases (SDR) family.</text>
</comment>
<dbReference type="EMBL" id="OC921741">
    <property type="protein sequence ID" value="CAD7653652.1"/>
    <property type="molecule type" value="Genomic_DNA"/>
</dbReference>
<dbReference type="Gene3D" id="3.40.50.720">
    <property type="entry name" value="NAD(P)-binding Rossmann-like Domain"/>
    <property type="match status" value="1"/>
</dbReference>
<keyword evidence="4" id="KW-1185">Reference proteome</keyword>
<dbReference type="InterPro" id="IPR036291">
    <property type="entry name" value="NAD(P)-bd_dom_sf"/>
</dbReference>
<dbReference type="PRINTS" id="PR00081">
    <property type="entry name" value="GDHRDH"/>
</dbReference>
<dbReference type="PANTHER" id="PTHR43975:SF2">
    <property type="entry name" value="EG:BACR7A4.14 PROTEIN-RELATED"/>
    <property type="match status" value="1"/>
</dbReference>
<dbReference type="SUPFAM" id="SSF51735">
    <property type="entry name" value="NAD(P)-binding Rossmann-fold domains"/>
    <property type="match status" value="1"/>
</dbReference>
<sequence>MFCAGYDEGKKDSCSADSGGPIKFNNTLIGVVSWGTGCAQPHYPGVYTRLGNGSYLSGVVVTGKDAQRVSNVVKECAKISPKGLTPLVMVADISQTDDCRRLVDTTIAAFKRLDVLVNNAGRGMRCPITDAAVTRKYDEVMATNVRSVVYLTHLCVEHLEKTKGSVVNISSIAGLRPFPGASLYCMSKCAIDMLTKCLALELGPKGIRVNAI</sequence>
<dbReference type="Pfam" id="PF00106">
    <property type="entry name" value="adh_short"/>
    <property type="match status" value="1"/>
</dbReference>
<dbReference type="InterPro" id="IPR001254">
    <property type="entry name" value="Trypsin_dom"/>
</dbReference>
<dbReference type="OrthoDB" id="47007at2759"/>
<name>A0A7R9QR58_9ACAR</name>
<dbReference type="Gene3D" id="2.40.10.10">
    <property type="entry name" value="Trypsin-like serine proteases"/>
    <property type="match status" value="1"/>
</dbReference>
<evidence type="ECO:0000313" key="4">
    <source>
        <dbReference type="Proteomes" id="UP000728032"/>
    </source>
</evidence>
<dbReference type="PANTHER" id="PTHR43975">
    <property type="entry name" value="ZGC:101858"/>
    <property type="match status" value="1"/>
</dbReference>
<gene>
    <name evidence="3" type="ORF">ONB1V03_LOCUS10305</name>
</gene>
<dbReference type="GO" id="GO:0006508">
    <property type="term" value="P:proteolysis"/>
    <property type="evidence" value="ECO:0007669"/>
    <property type="project" value="InterPro"/>
</dbReference>
<organism evidence="3">
    <name type="scientific">Oppiella nova</name>
    <dbReference type="NCBI Taxonomy" id="334625"/>
    <lineage>
        <taxon>Eukaryota</taxon>
        <taxon>Metazoa</taxon>
        <taxon>Ecdysozoa</taxon>
        <taxon>Arthropoda</taxon>
        <taxon>Chelicerata</taxon>
        <taxon>Arachnida</taxon>
        <taxon>Acari</taxon>
        <taxon>Acariformes</taxon>
        <taxon>Sarcoptiformes</taxon>
        <taxon>Oribatida</taxon>
        <taxon>Brachypylina</taxon>
        <taxon>Oppioidea</taxon>
        <taxon>Oppiidae</taxon>
        <taxon>Oppiella</taxon>
    </lineage>
</organism>
<accession>A0A7R9QR58</accession>